<feature type="domain" description="Penicillin-binding protein dimerisation" evidence="4">
    <location>
        <begin position="44"/>
        <end position="194"/>
    </location>
</feature>
<feature type="non-terminal residue" evidence="5">
    <location>
        <position position="288"/>
    </location>
</feature>
<evidence type="ECO:0000259" key="3">
    <source>
        <dbReference type="Pfam" id="PF00905"/>
    </source>
</evidence>
<dbReference type="SUPFAM" id="SSF56519">
    <property type="entry name" value="Penicillin binding protein dimerisation domain"/>
    <property type="match status" value="1"/>
</dbReference>
<feature type="non-terminal residue" evidence="5">
    <location>
        <position position="1"/>
    </location>
</feature>
<dbReference type="InterPro" id="IPR001460">
    <property type="entry name" value="PCN-bd_Tpept"/>
</dbReference>
<evidence type="ECO:0000256" key="1">
    <source>
        <dbReference type="ARBA" id="ARBA00004370"/>
    </source>
</evidence>
<dbReference type="Pfam" id="PF03717">
    <property type="entry name" value="PBP_dimer"/>
    <property type="match status" value="1"/>
</dbReference>
<proteinExistence type="predicted"/>
<dbReference type="InterPro" id="IPR036138">
    <property type="entry name" value="PBP_dimer_sf"/>
</dbReference>
<dbReference type="GO" id="GO:0005886">
    <property type="term" value="C:plasma membrane"/>
    <property type="evidence" value="ECO:0007669"/>
    <property type="project" value="TreeGrafter"/>
</dbReference>
<dbReference type="GO" id="GO:0071555">
    <property type="term" value="P:cell wall organization"/>
    <property type="evidence" value="ECO:0007669"/>
    <property type="project" value="TreeGrafter"/>
</dbReference>
<feature type="domain" description="Penicillin-binding protein transpeptidase" evidence="3">
    <location>
        <begin position="239"/>
        <end position="287"/>
    </location>
</feature>
<dbReference type="InterPro" id="IPR012338">
    <property type="entry name" value="Beta-lactam/transpept-like"/>
</dbReference>
<gene>
    <name evidence="5" type="ORF">METZ01_LOCUS136284</name>
</gene>
<reference evidence="5" key="1">
    <citation type="submission" date="2018-05" db="EMBL/GenBank/DDBJ databases">
        <authorList>
            <person name="Lanie J.A."/>
            <person name="Ng W.-L."/>
            <person name="Kazmierczak K.M."/>
            <person name="Andrzejewski T.M."/>
            <person name="Davidsen T.M."/>
            <person name="Wayne K.J."/>
            <person name="Tettelin H."/>
            <person name="Glass J.I."/>
            <person name="Rusch D."/>
            <person name="Podicherti R."/>
            <person name="Tsui H.-C.T."/>
            <person name="Winkler M.E."/>
        </authorList>
    </citation>
    <scope>NUCLEOTIDE SEQUENCE</scope>
</reference>
<dbReference type="AlphaFoldDB" id="A0A381Z2K9"/>
<dbReference type="EMBL" id="UINC01019697">
    <property type="protein sequence ID" value="SVA83430.1"/>
    <property type="molecule type" value="Genomic_DNA"/>
</dbReference>
<comment type="subcellular location">
    <subcellularLocation>
        <location evidence="1">Membrane</location>
    </subcellularLocation>
</comment>
<organism evidence="5">
    <name type="scientific">marine metagenome</name>
    <dbReference type="NCBI Taxonomy" id="408172"/>
    <lineage>
        <taxon>unclassified sequences</taxon>
        <taxon>metagenomes</taxon>
        <taxon>ecological metagenomes</taxon>
    </lineage>
</organism>
<protein>
    <recommendedName>
        <fullName evidence="6">Penicillin-binding protein dimerisation domain-containing protein</fullName>
    </recommendedName>
</protein>
<evidence type="ECO:0000256" key="2">
    <source>
        <dbReference type="ARBA" id="ARBA00023136"/>
    </source>
</evidence>
<dbReference type="PANTHER" id="PTHR30627">
    <property type="entry name" value="PEPTIDOGLYCAN D,D-TRANSPEPTIDASE"/>
    <property type="match status" value="1"/>
</dbReference>
<dbReference type="InterPro" id="IPR005311">
    <property type="entry name" value="PBP_dimer"/>
</dbReference>
<evidence type="ECO:0008006" key="6">
    <source>
        <dbReference type="Google" id="ProtNLM"/>
    </source>
</evidence>
<accession>A0A381Z2K9</accession>
<dbReference type="SUPFAM" id="SSF56601">
    <property type="entry name" value="beta-lactamase/transpeptidase-like"/>
    <property type="match status" value="1"/>
</dbReference>
<sequence>LIVLFFILGATIALVFRSFQLQYLERDFLNQQADARHIRTEKMASNRGSIFDRRGTPLAVSTPIDSVIINPKQFLSSTGNKGKIILISNILELETKEALRRIEDKSSKSFMYLKRHISPNQSTKIKQLGKITGLWLEKEYKRFYPAGEVTGHLVGFTNIDDQGQEGMEYMLEEFLLGEDGSKLVLRDADNNIFSDIKLLKTAVDGEDYYSSIDLRIQYLAHRALKAGVREFKAKAASSIVLDISTGEVLAMVNQPSADPNNRSLRKAELLKNRAVTDVFEPGSTFKPL</sequence>
<dbReference type="Gene3D" id="3.90.1310.10">
    <property type="entry name" value="Penicillin-binding protein 2a (Domain 2)"/>
    <property type="match status" value="1"/>
</dbReference>
<dbReference type="PANTHER" id="PTHR30627:SF1">
    <property type="entry name" value="PEPTIDOGLYCAN D,D-TRANSPEPTIDASE FTSI"/>
    <property type="match status" value="1"/>
</dbReference>
<name>A0A381Z2K9_9ZZZZ</name>
<dbReference type="GO" id="GO:0008658">
    <property type="term" value="F:penicillin binding"/>
    <property type="evidence" value="ECO:0007669"/>
    <property type="project" value="InterPro"/>
</dbReference>
<evidence type="ECO:0000313" key="5">
    <source>
        <dbReference type="EMBL" id="SVA83430.1"/>
    </source>
</evidence>
<dbReference type="Gene3D" id="3.40.710.10">
    <property type="entry name" value="DD-peptidase/beta-lactamase superfamily"/>
    <property type="match status" value="1"/>
</dbReference>
<dbReference type="Pfam" id="PF00905">
    <property type="entry name" value="Transpeptidase"/>
    <property type="match status" value="1"/>
</dbReference>
<evidence type="ECO:0000259" key="4">
    <source>
        <dbReference type="Pfam" id="PF03717"/>
    </source>
</evidence>
<dbReference type="Gene3D" id="1.10.150.770">
    <property type="match status" value="1"/>
</dbReference>
<dbReference type="InterPro" id="IPR050515">
    <property type="entry name" value="Beta-lactam/transpept"/>
</dbReference>
<keyword evidence="2" id="KW-0472">Membrane</keyword>
<dbReference type="Gene3D" id="3.30.450.330">
    <property type="match status" value="1"/>
</dbReference>